<protein>
    <submittedName>
        <fullName evidence="1">Uncharacterized protein</fullName>
    </submittedName>
</protein>
<organism evidence="1 2">
    <name type="scientific">candidate division MSBL1 archaeon SCGC-AAA259E19</name>
    <dbReference type="NCBI Taxonomy" id="1698264"/>
    <lineage>
        <taxon>Archaea</taxon>
        <taxon>Methanobacteriati</taxon>
        <taxon>Methanobacteriota</taxon>
        <taxon>candidate division MSBL1</taxon>
    </lineage>
</organism>
<comment type="caution">
    <text evidence="1">The sequence shown here is derived from an EMBL/GenBank/DDBJ whole genome shotgun (WGS) entry which is preliminary data.</text>
</comment>
<reference evidence="1 2" key="1">
    <citation type="journal article" date="2016" name="Sci. Rep.">
        <title>Metabolic traits of an uncultured archaeal lineage -MSBL1- from brine pools of the Red Sea.</title>
        <authorList>
            <person name="Mwirichia R."/>
            <person name="Alam I."/>
            <person name="Rashid M."/>
            <person name="Vinu M."/>
            <person name="Ba-Alawi W."/>
            <person name="Anthony Kamau A."/>
            <person name="Kamanda Ngugi D."/>
            <person name="Goker M."/>
            <person name="Klenk H.P."/>
            <person name="Bajic V."/>
            <person name="Stingl U."/>
        </authorList>
    </citation>
    <scope>NUCLEOTIDE SEQUENCE [LARGE SCALE GENOMIC DNA]</scope>
    <source>
        <strain evidence="1">SCGC-AAA259E19</strain>
    </source>
</reference>
<proteinExistence type="predicted"/>
<evidence type="ECO:0000313" key="1">
    <source>
        <dbReference type="EMBL" id="KXA94182.1"/>
    </source>
</evidence>
<name>A0A133UJ09_9EURY</name>
<dbReference type="AlphaFoldDB" id="A0A133UJ09"/>
<dbReference type="Proteomes" id="UP000070284">
    <property type="component" value="Unassembled WGS sequence"/>
</dbReference>
<sequence>MRNKENHLGSFCFPTPRDVGFFAIIFNSKNLMSEESLSKALVSSWKMETTGRERRPQWVECSF</sequence>
<evidence type="ECO:0000313" key="2">
    <source>
        <dbReference type="Proteomes" id="UP000070284"/>
    </source>
</evidence>
<gene>
    <name evidence="1" type="ORF">AKJ65_05120</name>
</gene>
<dbReference type="EMBL" id="LHXO01000075">
    <property type="protein sequence ID" value="KXA94182.1"/>
    <property type="molecule type" value="Genomic_DNA"/>
</dbReference>
<accession>A0A133UJ09</accession>
<keyword evidence="2" id="KW-1185">Reference proteome</keyword>